<sequence>MGDAAAERGRDGDRQGFSVRIAPRYCDAQGMVHASRYYELFEDAFLAWLEHACGGYLALQATGGDLVIVENGCTYRHPARQNDTVTIEVDPVWASRSSFCVAFRVRRDQIKLADGRSTYVFVRNGASAPIPALLDPALADAKAQSSCRPRREGQAG</sequence>
<comment type="caution">
    <text evidence="2">The sequence shown here is derived from an EMBL/GenBank/DDBJ whole genome shotgun (WGS) entry which is preliminary data.</text>
</comment>
<evidence type="ECO:0000313" key="2">
    <source>
        <dbReference type="EMBL" id="TVZ01554.1"/>
    </source>
</evidence>
<dbReference type="SUPFAM" id="SSF54637">
    <property type="entry name" value="Thioesterase/thiol ester dehydrase-isomerase"/>
    <property type="match status" value="1"/>
</dbReference>
<dbReference type="EMBL" id="RPFW01000006">
    <property type="protein sequence ID" value="TVZ01554.1"/>
    <property type="molecule type" value="Genomic_DNA"/>
</dbReference>
<dbReference type="InterPro" id="IPR029069">
    <property type="entry name" value="HotDog_dom_sf"/>
</dbReference>
<dbReference type="OrthoDB" id="9799036at2"/>
<feature type="domain" description="Thioesterase" evidence="1">
    <location>
        <begin position="29"/>
        <end position="112"/>
    </location>
</feature>
<evidence type="ECO:0000313" key="3">
    <source>
        <dbReference type="Proteomes" id="UP000460272"/>
    </source>
</evidence>
<proteinExistence type="predicted"/>
<reference evidence="2 3" key="1">
    <citation type="submission" date="2018-11" db="EMBL/GenBank/DDBJ databases">
        <title>Trebonia kvetii gen.nov., sp.nov., a novel acidophilic actinobacterium, and proposal of the new actinobacterial family Treboniaceae fam. nov.</title>
        <authorList>
            <person name="Rapoport D."/>
            <person name="Sagova-Mareckova M."/>
            <person name="Sedlacek I."/>
            <person name="Provaznik J."/>
            <person name="Kralova S."/>
            <person name="Pavlinic D."/>
            <person name="Benes V."/>
            <person name="Kopecky J."/>
        </authorList>
    </citation>
    <scope>NUCLEOTIDE SEQUENCE [LARGE SCALE GENOMIC DNA]</scope>
    <source>
        <strain evidence="2 3">15Tr583</strain>
    </source>
</reference>
<name>A0A6P2BRB7_9ACTN</name>
<dbReference type="RefSeq" id="WP_145858251.1">
    <property type="nucleotide sequence ID" value="NZ_RPFW01000006.1"/>
</dbReference>
<dbReference type="Gene3D" id="3.10.129.10">
    <property type="entry name" value="Hotdog Thioesterase"/>
    <property type="match status" value="1"/>
</dbReference>
<accession>A0A6P2BRB7</accession>
<protein>
    <submittedName>
        <fullName evidence="2">Acyl-CoA thioesterase</fullName>
    </submittedName>
</protein>
<keyword evidence="3" id="KW-1185">Reference proteome</keyword>
<dbReference type="Proteomes" id="UP000460272">
    <property type="component" value="Unassembled WGS sequence"/>
</dbReference>
<gene>
    <name evidence="2" type="ORF">EAS64_29100</name>
</gene>
<dbReference type="CDD" id="cd00586">
    <property type="entry name" value="4HBT"/>
    <property type="match status" value="1"/>
</dbReference>
<evidence type="ECO:0000259" key="1">
    <source>
        <dbReference type="Pfam" id="PF03061"/>
    </source>
</evidence>
<dbReference type="Pfam" id="PF03061">
    <property type="entry name" value="4HBT"/>
    <property type="match status" value="1"/>
</dbReference>
<organism evidence="2 3">
    <name type="scientific">Trebonia kvetii</name>
    <dbReference type="NCBI Taxonomy" id="2480626"/>
    <lineage>
        <taxon>Bacteria</taxon>
        <taxon>Bacillati</taxon>
        <taxon>Actinomycetota</taxon>
        <taxon>Actinomycetes</taxon>
        <taxon>Streptosporangiales</taxon>
        <taxon>Treboniaceae</taxon>
        <taxon>Trebonia</taxon>
    </lineage>
</organism>
<dbReference type="AlphaFoldDB" id="A0A6P2BRB7"/>
<dbReference type="InterPro" id="IPR006683">
    <property type="entry name" value="Thioestr_dom"/>
</dbReference>